<dbReference type="InterPro" id="IPR003735">
    <property type="entry name" value="Metal_Tscrpt_repr"/>
</dbReference>
<dbReference type="CDD" id="cd10158">
    <property type="entry name" value="CsoR-like_DUF156_1"/>
    <property type="match status" value="1"/>
</dbReference>
<dbReference type="PANTHER" id="PTHR33677:SF3">
    <property type="entry name" value="COPPER-SENSING TRANSCRIPTIONAL REPRESSOR RICR"/>
    <property type="match status" value="1"/>
</dbReference>
<dbReference type="AlphaFoldDB" id="A0A1M5WWG0"/>
<dbReference type="STRING" id="1121316.SAMN02745207_03173"/>
<sequence>MNNFINNYIKSNSKNLSKVMKGSKLGEKLIMEENEQAYIHKGFSETEHLHIHNQGRKHVHKNTKAVLNRISRASGHLESVKRMVEAGKDCSEVLIQLSAVISALNNTGKVILKEHMEHCIVDAVESGDQTAIEKLNKAIDSFIK</sequence>
<dbReference type="PANTHER" id="PTHR33677">
    <property type="entry name" value="TRANSCRIPTIONAL REPRESSOR FRMR-RELATED"/>
    <property type="match status" value="1"/>
</dbReference>
<accession>A0A1M5WWG0</accession>
<dbReference type="GO" id="GO:0045892">
    <property type="term" value="P:negative regulation of DNA-templated transcription"/>
    <property type="evidence" value="ECO:0007669"/>
    <property type="project" value="UniProtKB-ARBA"/>
</dbReference>
<reference evidence="1 2" key="1">
    <citation type="submission" date="2016-11" db="EMBL/GenBank/DDBJ databases">
        <authorList>
            <person name="Jaros S."/>
            <person name="Januszkiewicz K."/>
            <person name="Wedrychowicz H."/>
        </authorList>
    </citation>
    <scope>NUCLEOTIDE SEQUENCE [LARGE SCALE GENOMIC DNA]</scope>
    <source>
        <strain evidence="1 2">DSM 8605</strain>
    </source>
</reference>
<gene>
    <name evidence="1" type="ORF">SAMN02745207_03173</name>
</gene>
<dbReference type="InterPro" id="IPR038390">
    <property type="entry name" value="Metal_Tscrpt_repr_sf"/>
</dbReference>
<protein>
    <submittedName>
        <fullName evidence="1">DNA-binding transcriptional regulator, FrmR family</fullName>
    </submittedName>
</protein>
<evidence type="ECO:0000313" key="1">
    <source>
        <dbReference type="EMBL" id="SHH91939.1"/>
    </source>
</evidence>
<dbReference type="Pfam" id="PF02583">
    <property type="entry name" value="Trns_repr_metal"/>
    <property type="match status" value="1"/>
</dbReference>
<dbReference type="GO" id="GO:0003677">
    <property type="term" value="F:DNA binding"/>
    <property type="evidence" value="ECO:0007669"/>
    <property type="project" value="UniProtKB-KW"/>
</dbReference>
<dbReference type="Gene3D" id="1.20.58.1000">
    <property type="entry name" value="Metal-sensitive repressor, helix protomer"/>
    <property type="match status" value="1"/>
</dbReference>
<dbReference type="EMBL" id="FQXM01000021">
    <property type="protein sequence ID" value="SHH91939.1"/>
    <property type="molecule type" value="Genomic_DNA"/>
</dbReference>
<dbReference type="GO" id="GO:0046872">
    <property type="term" value="F:metal ion binding"/>
    <property type="evidence" value="ECO:0007669"/>
    <property type="project" value="InterPro"/>
</dbReference>
<evidence type="ECO:0000313" key="2">
    <source>
        <dbReference type="Proteomes" id="UP000184447"/>
    </source>
</evidence>
<keyword evidence="2" id="KW-1185">Reference proteome</keyword>
<keyword evidence="1" id="KW-0238">DNA-binding</keyword>
<dbReference type="Proteomes" id="UP000184447">
    <property type="component" value="Unassembled WGS sequence"/>
</dbReference>
<organism evidence="1 2">
    <name type="scientific">Clostridium grantii DSM 8605</name>
    <dbReference type="NCBI Taxonomy" id="1121316"/>
    <lineage>
        <taxon>Bacteria</taxon>
        <taxon>Bacillati</taxon>
        <taxon>Bacillota</taxon>
        <taxon>Clostridia</taxon>
        <taxon>Eubacteriales</taxon>
        <taxon>Clostridiaceae</taxon>
        <taxon>Clostridium</taxon>
    </lineage>
</organism>
<name>A0A1M5WWG0_9CLOT</name>
<proteinExistence type="predicted"/>